<gene>
    <name evidence="1" type="ORF">KZY68_00610</name>
</gene>
<dbReference type="Proteomes" id="UP001196873">
    <property type="component" value="Unassembled WGS sequence"/>
</dbReference>
<reference evidence="1" key="1">
    <citation type="submission" date="2021-07" db="EMBL/GenBank/DDBJ databases">
        <title>Genomic diversity and antimicrobial resistance of Prevotella spp. isolated from chronic lung disease airways.</title>
        <authorList>
            <person name="Webb K.A."/>
            <person name="Olagoke O.S."/>
            <person name="Baird T."/>
            <person name="Neill J."/>
            <person name="Pham A."/>
            <person name="Wells T.J."/>
            <person name="Ramsay K.A."/>
            <person name="Bell S.C."/>
            <person name="Sarovich D.S."/>
            <person name="Price E.P."/>
        </authorList>
    </citation>
    <scope>NUCLEOTIDE SEQUENCE</scope>
    <source>
        <strain evidence="1">SCHI0047.S.3</strain>
    </source>
</reference>
<sequence length="227" mass="26735">MKYVHLRLILLMSFVILDVHISAASNISGDTVIIDGKYKSHHEIRTLSNSVNVEYRCIRNNLPLVDIFTLSLDLKGHPTSMRMISKDKPGTYKVRINYEERINFIRLVLWNIANNYNLSHLHQIFICPSDFGDAFIQINREINKNKKRTNYTISSQFKNKNNKIISDISRILGDYNLSIKEVIIEDEILKYSREEYLKLFNYSEEINTLPRVFYEPIRILLVIHNKE</sequence>
<proteinExistence type="predicted"/>
<evidence type="ECO:0000313" key="2">
    <source>
        <dbReference type="Proteomes" id="UP001196873"/>
    </source>
</evidence>
<comment type="caution">
    <text evidence="1">The sequence shown here is derived from an EMBL/GenBank/DDBJ whole genome shotgun (WGS) entry which is preliminary data.</text>
</comment>
<dbReference type="AlphaFoldDB" id="A0AAW4NLG4"/>
<accession>A0AAW4NLG4</accession>
<name>A0AAW4NLG4_9BACT</name>
<evidence type="ECO:0000313" key="1">
    <source>
        <dbReference type="EMBL" id="MBW4864544.1"/>
    </source>
</evidence>
<protein>
    <submittedName>
        <fullName evidence="1">Uncharacterized protein</fullName>
    </submittedName>
</protein>
<dbReference type="EMBL" id="JAHXRF010000001">
    <property type="protein sequence ID" value="MBW4864544.1"/>
    <property type="molecule type" value="Genomic_DNA"/>
</dbReference>
<organism evidence="1 2">
    <name type="scientific">Segatella salivae</name>
    <dbReference type="NCBI Taxonomy" id="228604"/>
    <lineage>
        <taxon>Bacteria</taxon>
        <taxon>Pseudomonadati</taxon>
        <taxon>Bacteroidota</taxon>
        <taxon>Bacteroidia</taxon>
        <taxon>Bacteroidales</taxon>
        <taxon>Prevotellaceae</taxon>
        <taxon>Segatella</taxon>
    </lineage>
</organism>